<dbReference type="Pfam" id="PF00642">
    <property type="entry name" value="zf-CCCH"/>
    <property type="match status" value="1"/>
</dbReference>
<dbReference type="PROSITE" id="PS00518">
    <property type="entry name" value="ZF_RING_1"/>
    <property type="match status" value="1"/>
</dbReference>
<dbReference type="InterPro" id="IPR000571">
    <property type="entry name" value="Znf_CCCH"/>
</dbReference>
<keyword evidence="3 4" id="KW-0862">Zinc</keyword>
<accession>A0A815GFK8</accession>
<dbReference type="PANTHER" id="PTHR12930">
    <property type="entry name" value="ZINC FINGER PROTEIN 183"/>
    <property type="match status" value="1"/>
</dbReference>
<dbReference type="InterPro" id="IPR001841">
    <property type="entry name" value="Znf_RING"/>
</dbReference>
<evidence type="ECO:0000256" key="1">
    <source>
        <dbReference type="ARBA" id="ARBA00022723"/>
    </source>
</evidence>
<keyword evidence="12" id="KW-1185">Reference proteome</keyword>
<dbReference type="FunFam" id="3.30.40.10:FF:000045">
    <property type="entry name" value="RING finger protein 113A"/>
    <property type="match status" value="1"/>
</dbReference>
<dbReference type="Proteomes" id="UP000682733">
    <property type="component" value="Unassembled WGS sequence"/>
</dbReference>
<organism evidence="9 12">
    <name type="scientific">Didymodactylos carnosus</name>
    <dbReference type="NCBI Taxonomy" id="1234261"/>
    <lineage>
        <taxon>Eukaryota</taxon>
        <taxon>Metazoa</taxon>
        <taxon>Spiralia</taxon>
        <taxon>Gnathifera</taxon>
        <taxon>Rotifera</taxon>
        <taxon>Eurotatoria</taxon>
        <taxon>Bdelloidea</taxon>
        <taxon>Philodinida</taxon>
        <taxon>Philodinidae</taxon>
        <taxon>Didymodactylos</taxon>
    </lineage>
</organism>
<evidence type="ECO:0000313" key="10">
    <source>
        <dbReference type="EMBL" id="CAF3844504.1"/>
    </source>
</evidence>
<feature type="compositionally biased region" description="Acidic residues" evidence="5">
    <location>
        <begin position="270"/>
        <end position="279"/>
    </location>
</feature>
<feature type="region of interest" description="Disordered" evidence="5">
    <location>
        <begin position="258"/>
        <end position="279"/>
    </location>
</feature>
<dbReference type="Pfam" id="PF13920">
    <property type="entry name" value="zf-C3HC4_3"/>
    <property type="match status" value="1"/>
</dbReference>
<reference evidence="9" key="1">
    <citation type="submission" date="2021-02" db="EMBL/GenBank/DDBJ databases">
        <authorList>
            <person name="Nowell W R."/>
        </authorList>
    </citation>
    <scope>NUCLEOTIDE SEQUENCE</scope>
</reference>
<keyword evidence="2 4" id="KW-0863">Zinc-finger</keyword>
<gene>
    <name evidence="9" type="ORF">GPM918_LOCUS30332</name>
    <name evidence="8" type="ORF">OVA965_LOCUS18390</name>
    <name evidence="11" type="ORF">SRO942_LOCUS30942</name>
    <name evidence="10" type="ORF">TMI583_LOCUS18401</name>
</gene>
<evidence type="ECO:0000313" key="12">
    <source>
        <dbReference type="Proteomes" id="UP000663829"/>
    </source>
</evidence>
<proteinExistence type="predicted"/>
<dbReference type="SMART" id="SM00356">
    <property type="entry name" value="ZnF_C3H1"/>
    <property type="match status" value="1"/>
</dbReference>
<dbReference type="CDD" id="cd16539">
    <property type="entry name" value="RING-HC_RNF113A_B"/>
    <property type="match status" value="1"/>
</dbReference>
<feature type="region of interest" description="Disordered" evidence="5">
    <location>
        <begin position="344"/>
        <end position="377"/>
    </location>
</feature>
<feature type="zinc finger region" description="C3H1-type" evidence="4">
    <location>
        <begin position="191"/>
        <end position="219"/>
    </location>
</feature>
<evidence type="ECO:0000313" key="11">
    <source>
        <dbReference type="EMBL" id="CAF4198155.1"/>
    </source>
</evidence>
<keyword evidence="1 4" id="KW-0479">Metal-binding</keyword>
<evidence type="ECO:0000256" key="4">
    <source>
        <dbReference type="PROSITE-ProRule" id="PRU00723"/>
    </source>
</evidence>
<dbReference type="InterPro" id="IPR036855">
    <property type="entry name" value="Znf_CCCH_sf"/>
</dbReference>
<evidence type="ECO:0000256" key="2">
    <source>
        <dbReference type="ARBA" id="ARBA00022771"/>
    </source>
</evidence>
<protein>
    <submittedName>
        <fullName evidence="9">Uncharacterized protein</fullName>
    </submittedName>
</protein>
<dbReference type="PROSITE" id="PS50089">
    <property type="entry name" value="ZF_RING_2"/>
    <property type="match status" value="1"/>
</dbReference>
<dbReference type="SUPFAM" id="SSF57850">
    <property type="entry name" value="RING/U-box"/>
    <property type="match status" value="1"/>
</dbReference>
<dbReference type="EMBL" id="CAJOBA010009135">
    <property type="protein sequence ID" value="CAF3844504.1"/>
    <property type="molecule type" value="Genomic_DNA"/>
</dbReference>
<dbReference type="SUPFAM" id="SSF90229">
    <property type="entry name" value="CCCH zinc finger"/>
    <property type="match status" value="1"/>
</dbReference>
<evidence type="ECO:0000313" key="8">
    <source>
        <dbReference type="EMBL" id="CAF1081647.1"/>
    </source>
</evidence>
<dbReference type="Proteomes" id="UP000677228">
    <property type="component" value="Unassembled WGS sequence"/>
</dbReference>
<dbReference type="SMART" id="SM00184">
    <property type="entry name" value="RING"/>
    <property type="match status" value="1"/>
</dbReference>
<dbReference type="Proteomes" id="UP000663829">
    <property type="component" value="Unassembled WGS sequence"/>
</dbReference>
<dbReference type="InterPro" id="IPR039971">
    <property type="entry name" value="CWC24-like"/>
</dbReference>
<evidence type="ECO:0000256" key="5">
    <source>
        <dbReference type="SAM" id="MobiDB-lite"/>
    </source>
</evidence>
<dbReference type="EMBL" id="CAJOBC010057531">
    <property type="protein sequence ID" value="CAF4198155.1"/>
    <property type="molecule type" value="Genomic_DNA"/>
</dbReference>
<feature type="region of interest" description="Disordered" evidence="5">
    <location>
        <begin position="1"/>
        <end position="108"/>
    </location>
</feature>
<sequence>MDSDEVAESKPSCVFFKKPINRGNAKLKTSTTSTSSKRKQESKSSSSSSDEEINVSSLRSNRIQKGLVTMSGAKSFRKNRQTDDDDEKLFNVNFESDRTNTRQGPRDQGATAITEIDPDFNNDQQSIFQRAKKINEDLKNKEDDKIYRGNNYYQQFYEKKDTAQGNASSGLVRNKGPIRAPAHLRVSVRWDYQPDICKDYKETGYCGFGDSCKFLHDRSDYKHGWQLEREWNEQNYGGVDNDSARYLVKNTANQASWSSFSKKHQHNPTEDGEDEDEQDVDGLPFRCLICRKSFKEPVVTKCRHYFCETCAIQQYRSTQKCFICNENTSGIFMPANDIIKKLKLQQQEQEQHQKTTKNGRSNETATNDLDDESDDSG</sequence>
<dbReference type="GO" id="GO:0008270">
    <property type="term" value="F:zinc ion binding"/>
    <property type="evidence" value="ECO:0007669"/>
    <property type="project" value="UniProtKB-KW"/>
</dbReference>
<feature type="compositionally biased region" description="Acidic residues" evidence="5">
    <location>
        <begin position="368"/>
        <end position="377"/>
    </location>
</feature>
<dbReference type="OrthoDB" id="25761at2759"/>
<evidence type="ECO:0000259" key="6">
    <source>
        <dbReference type="PROSITE" id="PS50089"/>
    </source>
</evidence>
<dbReference type="Proteomes" id="UP000681722">
    <property type="component" value="Unassembled WGS sequence"/>
</dbReference>
<dbReference type="GO" id="GO:0005684">
    <property type="term" value="C:U2-type spliceosomal complex"/>
    <property type="evidence" value="ECO:0007669"/>
    <property type="project" value="TreeGrafter"/>
</dbReference>
<feature type="compositionally biased region" description="Polar residues" evidence="5">
    <location>
        <begin position="358"/>
        <end position="367"/>
    </location>
</feature>
<dbReference type="EMBL" id="CAJNOK010009121">
    <property type="protein sequence ID" value="CAF1081647.1"/>
    <property type="molecule type" value="Genomic_DNA"/>
</dbReference>
<name>A0A815GFK8_9BILA</name>
<evidence type="ECO:0000259" key="7">
    <source>
        <dbReference type="PROSITE" id="PS50103"/>
    </source>
</evidence>
<evidence type="ECO:0000256" key="3">
    <source>
        <dbReference type="ARBA" id="ARBA00022833"/>
    </source>
</evidence>
<dbReference type="GO" id="GO:0034247">
    <property type="term" value="P:snoRNA splicing"/>
    <property type="evidence" value="ECO:0007669"/>
    <property type="project" value="TreeGrafter"/>
</dbReference>
<feature type="domain" description="C3H1-type" evidence="7">
    <location>
        <begin position="191"/>
        <end position="219"/>
    </location>
</feature>
<dbReference type="Gene3D" id="3.30.40.10">
    <property type="entry name" value="Zinc/RING finger domain, C3HC4 (zinc finger)"/>
    <property type="match status" value="1"/>
</dbReference>
<dbReference type="PROSITE" id="PS50103">
    <property type="entry name" value="ZF_C3H1"/>
    <property type="match status" value="1"/>
</dbReference>
<comment type="caution">
    <text evidence="9">The sequence shown here is derived from an EMBL/GenBank/DDBJ whole genome shotgun (WGS) entry which is preliminary data.</text>
</comment>
<dbReference type="InterPro" id="IPR017907">
    <property type="entry name" value="Znf_RING_CS"/>
</dbReference>
<dbReference type="AlphaFoldDB" id="A0A815GFK8"/>
<feature type="compositionally biased region" description="Polar residues" evidence="5">
    <location>
        <begin position="54"/>
        <end position="63"/>
    </location>
</feature>
<dbReference type="PANTHER" id="PTHR12930:SF0">
    <property type="entry name" value="RING FINGER PROTEIN 113B"/>
    <property type="match status" value="1"/>
</dbReference>
<dbReference type="Gene3D" id="4.10.1000.10">
    <property type="entry name" value="Zinc finger, CCCH-type"/>
    <property type="match status" value="1"/>
</dbReference>
<feature type="domain" description="RING-type" evidence="6">
    <location>
        <begin position="287"/>
        <end position="325"/>
    </location>
</feature>
<dbReference type="EMBL" id="CAJNOQ010014295">
    <property type="protein sequence ID" value="CAF1338932.1"/>
    <property type="molecule type" value="Genomic_DNA"/>
</dbReference>
<dbReference type="InterPro" id="IPR013083">
    <property type="entry name" value="Znf_RING/FYVE/PHD"/>
</dbReference>
<evidence type="ECO:0000313" key="9">
    <source>
        <dbReference type="EMBL" id="CAF1338932.1"/>
    </source>
</evidence>